<dbReference type="Proteomes" id="UP000231021">
    <property type="component" value="Unassembled WGS sequence"/>
</dbReference>
<reference evidence="1 2" key="1">
    <citation type="submission" date="2017-09" db="EMBL/GenBank/DDBJ databases">
        <title>Depth-based differentiation of microbial function through sediment-hosted aquifers and enrichment of novel symbionts in the deep terrestrial subsurface.</title>
        <authorList>
            <person name="Probst A.J."/>
            <person name="Ladd B."/>
            <person name="Jarett J.K."/>
            <person name="Geller-Mcgrath D.E."/>
            <person name="Sieber C.M."/>
            <person name="Emerson J.B."/>
            <person name="Anantharaman K."/>
            <person name="Thomas B.C."/>
            <person name="Malmstrom R."/>
            <person name="Stieglmeier M."/>
            <person name="Klingl A."/>
            <person name="Woyke T."/>
            <person name="Ryan C.M."/>
            <person name="Banfield J.F."/>
        </authorList>
    </citation>
    <scope>NUCLEOTIDE SEQUENCE [LARGE SCALE GENOMIC DNA]</scope>
    <source>
        <strain evidence="1">CG22_combo_CG10-13_8_21_14_all_35_9</strain>
    </source>
</reference>
<feature type="non-terminal residue" evidence="1">
    <location>
        <position position="121"/>
    </location>
</feature>
<evidence type="ECO:0008006" key="3">
    <source>
        <dbReference type="Google" id="ProtNLM"/>
    </source>
</evidence>
<dbReference type="EMBL" id="PCTB01000027">
    <property type="protein sequence ID" value="PIP62975.1"/>
    <property type="molecule type" value="Genomic_DNA"/>
</dbReference>
<evidence type="ECO:0000313" key="2">
    <source>
        <dbReference type="Proteomes" id="UP000231021"/>
    </source>
</evidence>
<gene>
    <name evidence="1" type="ORF">COW98_01020</name>
</gene>
<dbReference type="SUPFAM" id="SSF53756">
    <property type="entry name" value="UDP-Glycosyltransferase/glycogen phosphorylase"/>
    <property type="match status" value="1"/>
</dbReference>
<protein>
    <recommendedName>
        <fullName evidence="3">Glycosyltransferase subfamily 4-like N-terminal domain-containing protein</fullName>
    </recommendedName>
</protein>
<accession>A0A2H0BZ40</accession>
<evidence type="ECO:0000313" key="1">
    <source>
        <dbReference type="EMBL" id="PIP62975.1"/>
    </source>
</evidence>
<sequence>MKKIALLHFAYPPNIGGVEGMVKEHAEILTNLGYEITMITGSGEEKNPKIKLVVIPELQSVMSFNPFLQEKILDKGIIDDEFYKLADTIDQGLEKALDKIDVVVTHNMITIVRNLPFVYAF</sequence>
<dbReference type="Gene3D" id="3.40.50.2000">
    <property type="entry name" value="Glycogen Phosphorylase B"/>
    <property type="match status" value="1"/>
</dbReference>
<comment type="caution">
    <text evidence="1">The sequence shown here is derived from an EMBL/GenBank/DDBJ whole genome shotgun (WGS) entry which is preliminary data.</text>
</comment>
<organism evidence="1 2">
    <name type="scientific">Candidatus Roizmanbacteria bacterium CG22_combo_CG10-13_8_21_14_all_35_9</name>
    <dbReference type="NCBI Taxonomy" id="1974861"/>
    <lineage>
        <taxon>Bacteria</taxon>
        <taxon>Candidatus Roizmaniibacteriota</taxon>
    </lineage>
</organism>
<name>A0A2H0BZ40_9BACT</name>
<proteinExistence type="predicted"/>
<dbReference type="AlphaFoldDB" id="A0A2H0BZ40"/>